<evidence type="ECO:0000313" key="3">
    <source>
        <dbReference type="Proteomes" id="UP000646946"/>
    </source>
</evidence>
<keyword evidence="1" id="KW-0812">Transmembrane</keyword>
<dbReference type="AlphaFoldDB" id="A0A832V394"/>
<keyword evidence="3" id="KW-1185">Reference proteome</keyword>
<comment type="caution">
    <text evidence="2">The sequence shown here is derived from an EMBL/GenBank/DDBJ whole genome shotgun (WGS) entry which is preliminary data.</text>
</comment>
<gene>
    <name evidence="2" type="ORF">H1016_01495</name>
</gene>
<feature type="non-terminal residue" evidence="2">
    <location>
        <position position="202"/>
    </location>
</feature>
<keyword evidence="1" id="KW-0472">Membrane</keyword>
<sequence length="202" mass="22849">MGYFTIISEGAKFPYRDFKGQGHFLIIIGILVFVLIVVVFVTQKNLIFPPEAGYFEIKKALASEMENKIRDKAFETVQKIGKRGGYLEVPSLSTTFKGEQVPYWQVCQNSLVQSLDNIKQNIKNDLQTKLNSNKIQNFQGKNVSVEDVQNIELTVRPNDIILKVWMPTSIEKIVLDQPYQTVLPIELGDENDLASSFAKSSS</sequence>
<feature type="transmembrane region" description="Helical" evidence="1">
    <location>
        <begin position="22"/>
        <end position="41"/>
    </location>
</feature>
<organism evidence="2 3">
    <name type="scientific">Candidatus Naiadarchaeum limnaeum</name>
    <dbReference type="NCBI Taxonomy" id="2756139"/>
    <lineage>
        <taxon>Archaea</taxon>
        <taxon>Candidatus Undinarchaeota</taxon>
        <taxon>Candidatus Undinarchaeia</taxon>
        <taxon>Candidatus Naiadarchaeales</taxon>
        <taxon>Candidatus Naiadarchaeaceae</taxon>
        <taxon>Candidatus Naiadarchaeum</taxon>
    </lineage>
</organism>
<keyword evidence="1" id="KW-1133">Transmembrane helix</keyword>
<evidence type="ECO:0000313" key="2">
    <source>
        <dbReference type="EMBL" id="HIK00192.1"/>
    </source>
</evidence>
<dbReference type="EMBL" id="DVAB01000015">
    <property type="protein sequence ID" value="HIK00192.1"/>
    <property type="molecule type" value="Genomic_DNA"/>
</dbReference>
<proteinExistence type="predicted"/>
<dbReference type="Proteomes" id="UP000646946">
    <property type="component" value="Unassembled WGS sequence"/>
</dbReference>
<protein>
    <submittedName>
        <fullName evidence="2">Uncharacterized protein</fullName>
    </submittedName>
</protein>
<name>A0A832V394_9ARCH</name>
<accession>A0A832V394</accession>
<reference evidence="2 3" key="1">
    <citation type="journal article" name="Nat. Commun.">
        <title>Undinarchaeota illuminate DPANN phylogeny and the impact of gene transfer on archaeal evolution.</title>
        <authorList>
            <person name="Dombrowski N."/>
            <person name="Williams T.A."/>
            <person name="Sun J."/>
            <person name="Woodcroft B.J."/>
            <person name="Lee J.H."/>
            <person name="Minh B.Q."/>
            <person name="Rinke C."/>
            <person name="Spang A."/>
        </authorList>
    </citation>
    <scope>NUCLEOTIDE SEQUENCE [LARGE SCALE GENOMIC DNA]</scope>
    <source>
        <strain evidence="2">MAG_bin1129</strain>
    </source>
</reference>
<evidence type="ECO:0000256" key="1">
    <source>
        <dbReference type="SAM" id="Phobius"/>
    </source>
</evidence>